<accession>A0AAW0YH41</accession>
<dbReference type="Proteomes" id="UP001445076">
    <property type="component" value="Unassembled WGS sequence"/>
</dbReference>
<feature type="region of interest" description="Disordered" evidence="1">
    <location>
        <begin position="1"/>
        <end position="42"/>
    </location>
</feature>
<keyword evidence="3" id="KW-1185">Reference proteome</keyword>
<comment type="caution">
    <text evidence="2">The sequence shown here is derived from an EMBL/GenBank/DDBJ whole genome shotgun (WGS) entry which is preliminary data.</text>
</comment>
<dbReference type="Pfam" id="PF15891">
    <property type="entry name" value="Nuc_deoxyri_tr2"/>
    <property type="match status" value="2"/>
</dbReference>
<protein>
    <recommendedName>
        <fullName evidence="4">Raw</fullName>
    </recommendedName>
</protein>
<reference evidence="2 3" key="1">
    <citation type="journal article" date="2024" name="BMC Genomics">
        <title>Genome assembly of redclaw crayfish (Cherax quadricarinatus) provides insights into its immune adaptation and hypoxia tolerance.</title>
        <authorList>
            <person name="Liu Z."/>
            <person name="Zheng J."/>
            <person name="Li H."/>
            <person name="Fang K."/>
            <person name="Wang S."/>
            <person name="He J."/>
            <person name="Zhou D."/>
            <person name="Weng S."/>
            <person name="Chi M."/>
            <person name="Gu Z."/>
            <person name="He J."/>
            <person name="Li F."/>
            <person name="Wang M."/>
        </authorList>
    </citation>
    <scope>NUCLEOTIDE SEQUENCE [LARGE SCALE GENOMIC DNA]</scope>
    <source>
        <strain evidence="2">ZL_2023a</strain>
    </source>
</reference>
<evidence type="ECO:0000313" key="2">
    <source>
        <dbReference type="EMBL" id="KAK8754595.1"/>
    </source>
</evidence>
<feature type="compositionally biased region" description="Basic and acidic residues" evidence="1">
    <location>
        <begin position="107"/>
        <end position="123"/>
    </location>
</feature>
<sequence length="562" mass="63212">MSTKCTTMRRKGRQQRQRQRPISAPKSRATSSSSSSVGEKEIPETTPCLRHCLEQQTMHEMLHVARECSTREAAGHLLTFGEFCLFTTELRQCYDREIPRPPPLSKLSDKSCVDKKRSERKMSAESSPKYEVFLGGSCNPTTWRQNVAIPMLRDQGISFYNPQVSHWEEELVELEYKAKQTASVLFFVFDRNTRNVASMIEAAYMAGCRRKLVVVMDSYTGPGQLINGEAISEQEYEDLTNGLHTVQDVVECQGIPVFGEINHALNCTAKILRENLHPQDLGAEDHVQPIKYPYLQLGDKLIKLHDAFVNTNSEQITLAEARVVYKVVTNKDLTTEELRDIVAAKKGKNIQELNGAELPLNEVYLTFDELCCIVAEFKNQNLESRRLWDVFTHSVQKVLGWALPRRPLRQISNTGGRDIYLGGSMGNRVTWRETVAIPMLLKHGLSYFNPAAGACSGRLLPMEAALMEHSRVLLFVITNTTRGVSAMALASHYIGLGCNVVLCVQMITDESLVNGERLSRSALKDYNRGRSYLTDQANKDGIPVFINIQEAVECAISKCLTR</sequence>
<dbReference type="InterPro" id="IPR039470">
    <property type="entry name" value="Nuc_deoxyri_tr2"/>
</dbReference>
<dbReference type="GO" id="GO:0005886">
    <property type="term" value="C:plasma membrane"/>
    <property type="evidence" value="ECO:0007669"/>
    <property type="project" value="TreeGrafter"/>
</dbReference>
<evidence type="ECO:0000256" key="1">
    <source>
        <dbReference type="SAM" id="MobiDB-lite"/>
    </source>
</evidence>
<dbReference type="PANTHER" id="PTHR36300:SF1">
    <property type="entry name" value="RAW, ISOFORM A"/>
    <property type="match status" value="1"/>
</dbReference>
<organism evidence="2 3">
    <name type="scientific">Cherax quadricarinatus</name>
    <name type="common">Australian red claw crayfish</name>
    <dbReference type="NCBI Taxonomy" id="27406"/>
    <lineage>
        <taxon>Eukaryota</taxon>
        <taxon>Metazoa</taxon>
        <taxon>Ecdysozoa</taxon>
        <taxon>Arthropoda</taxon>
        <taxon>Crustacea</taxon>
        <taxon>Multicrustacea</taxon>
        <taxon>Malacostraca</taxon>
        <taxon>Eumalacostraca</taxon>
        <taxon>Eucarida</taxon>
        <taxon>Decapoda</taxon>
        <taxon>Pleocyemata</taxon>
        <taxon>Astacidea</taxon>
        <taxon>Parastacoidea</taxon>
        <taxon>Parastacidae</taxon>
        <taxon>Cherax</taxon>
    </lineage>
</organism>
<dbReference type="AlphaFoldDB" id="A0AAW0YH41"/>
<gene>
    <name evidence="2" type="ORF">OTU49_016808</name>
</gene>
<feature type="region of interest" description="Disordered" evidence="1">
    <location>
        <begin position="105"/>
        <end position="124"/>
    </location>
</feature>
<feature type="compositionally biased region" description="Basic residues" evidence="1">
    <location>
        <begin position="7"/>
        <end position="19"/>
    </location>
</feature>
<dbReference type="EMBL" id="JARKIK010000001">
    <property type="protein sequence ID" value="KAK8754595.1"/>
    <property type="molecule type" value="Genomic_DNA"/>
</dbReference>
<evidence type="ECO:0000313" key="3">
    <source>
        <dbReference type="Proteomes" id="UP001445076"/>
    </source>
</evidence>
<name>A0AAW0YH41_CHEQU</name>
<dbReference type="Gene3D" id="3.40.50.450">
    <property type="match status" value="1"/>
</dbReference>
<dbReference type="PANTHER" id="PTHR36300">
    <property type="entry name" value="RAW, ISOFORM A"/>
    <property type="match status" value="1"/>
</dbReference>
<dbReference type="FunFam" id="3.40.50.450:FF:000017">
    <property type="entry name" value="Raw, isoform D"/>
    <property type="match status" value="1"/>
</dbReference>
<proteinExistence type="predicted"/>
<evidence type="ECO:0008006" key="4">
    <source>
        <dbReference type="Google" id="ProtNLM"/>
    </source>
</evidence>